<organism evidence="1 2">
    <name type="scientific">Pedobacter alpinus</name>
    <dbReference type="NCBI Taxonomy" id="1590643"/>
    <lineage>
        <taxon>Bacteria</taxon>
        <taxon>Pseudomonadati</taxon>
        <taxon>Bacteroidota</taxon>
        <taxon>Sphingobacteriia</taxon>
        <taxon>Sphingobacteriales</taxon>
        <taxon>Sphingobacteriaceae</taxon>
        <taxon>Pedobacter</taxon>
    </lineage>
</organism>
<protein>
    <submittedName>
        <fullName evidence="1">DUF2851 family protein</fullName>
    </submittedName>
</protein>
<accession>A0ABW5TVD8</accession>
<dbReference type="InterPro" id="IPR021272">
    <property type="entry name" value="DUF2851"/>
</dbReference>
<gene>
    <name evidence="1" type="ORF">ACFSSE_16120</name>
</gene>
<proteinExistence type="predicted"/>
<dbReference type="Proteomes" id="UP001597546">
    <property type="component" value="Unassembled WGS sequence"/>
</dbReference>
<sequence length="426" mass="49567">MLSTENILHFIWKYKLFNPLELFTTDHQSLQIINFGIHNLDSGPDFFNAKVKIAETIWAGNVEIHIKSSDWLKHHHQKDKAYDNVILHVVWTHDVPIYRTDKTLLPVLELKNLVNPQVIENYELISQNNYWIPCEAQVNLVDDFTKHQCLDRMLTERLEHKSLIIKDIYNKYNGSWEDTFYTVLAKSFGFKVNALPFELLSKNLPQLILAKHKNSVLQVEALVFGVAGFLQGELKDEYPSQLKAEFQFLRAKYQLNVIDISLWKFSKTRPDNFPTVRLSQFAALVLKSQHLFSKIIAVKNKADYSAIFKDLPINNYWIKHYMFDKEVAKRSINIGNLSIDNILINALTPLLFFYGQEIGDKQFVELAFNLLLTIKPEENKISRGFIERGFNVSNAFDTQAIIHLKKYYCDEKKCLNCGIGLKIIKH</sequence>
<evidence type="ECO:0000313" key="1">
    <source>
        <dbReference type="EMBL" id="MFD2733237.1"/>
    </source>
</evidence>
<keyword evidence="2" id="KW-1185">Reference proteome</keyword>
<comment type="caution">
    <text evidence="1">The sequence shown here is derived from an EMBL/GenBank/DDBJ whole genome shotgun (WGS) entry which is preliminary data.</text>
</comment>
<dbReference type="Pfam" id="PF11013">
    <property type="entry name" value="DUF2851"/>
    <property type="match status" value="1"/>
</dbReference>
<dbReference type="EMBL" id="JBHULV010000052">
    <property type="protein sequence ID" value="MFD2733237.1"/>
    <property type="molecule type" value="Genomic_DNA"/>
</dbReference>
<name>A0ABW5TVD8_9SPHI</name>
<dbReference type="RefSeq" id="WP_379046051.1">
    <property type="nucleotide sequence ID" value="NZ_JBHSKW010000058.1"/>
</dbReference>
<reference evidence="2" key="1">
    <citation type="journal article" date="2019" name="Int. J. Syst. Evol. Microbiol.">
        <title>The Global Catalogue of Microorganisms (GCM) 10K type strain sequencing project: providing services to taxonomists for standard genome sequencing and annotation.</title>
        <authorList>
            <consortium name="The Broad Institute Genomics Platform"/>
            <consortium name="The Broad Institute Genome Sequencing Center for Infectious Disease"/>
            <person name="Wu L."/>
            <person name="Ma J."/>
        </authorList>
    </citation>
    <scope>NUCLEOTIDE SEQUENCE [LARGE SCALE GENOMIC DNA]</scope>
    <source>
        <strain evidence="2">KCTC 42456</strain>
    </source>
</reference>
<evidence type="ECO:0000313" key="2">
    <source>
        <dbReference type="Proteomes" id="UP001597546"/>
    </source>
</evidence>